<evidence type="ECO:0000256" key="2">
    <source>
        <dbReference type="ARBA" id="ARBA00022603"/>
    </source>
</evidence>
<dbReference type="Gene3D" id="3.30.9.10">
    <property type="entry name" value="D-Amino Acid Oxidase, subunit A, domain 2"/>
    <property type="match status" value="1"/>
</dbReference>
<keyword evidence="8" id="KW-0560">Oxidoreductase</keyword>
<evidence type="ECO:0000256" key="1">
    <source>
        <dbReference type="ARBA" id="ARBA00022490"/>
    </source>
</evidence>
<keyword evidence="6" id="KW-0819">tRNA processing</keyword>
<dbReference type="EC" id="2.1.1.61" evidence="11"/>
<dbReference type="EMBL" id="JBHSEW010000002">
    <property type="protein sequence ID" value="MFC4621437.1"/>
    <property type="molecule type" value="Genomic_DNA"/>
</dbReference>
<dbReference type="InterPro" id="IPR036188">
    <property type="entry name" value="FAD/NAD-bd_sf"/>
</dbReference>
<dbReference type="RefSeq" id="WP_377724292.1">
    <property type="nucleotide sequence ID" value="NZ_JBHSEW010000002.1"/>
</dbReference>
<evidence type="ECO:0000256" key="3">
    <source>
        <dbReference type="ARBA" id="ARBA00022630"/>
    </source>
</evidence>
<dbReference type="NCBIfam" id="TIGR03197">
    <property type="entry name" value="MnmC_Cterm"/>
    <property type="match status" value="1"/>
</dbReference>
<dbReference type="Proteomes" id="UP001595967">
    <property type="component" value="Unassembled WGS sequence"/>
</dbReference>
<name>A0ABV9GTR8_9BURK</name>
<dbReference type="GO" id="GO:0032259">
    <property type="term" value="P:methylation"/>
    <property type="evidence" value="ECO:0007669"/>
    <property type="project" value="UniProtKB-KW"/>
</dbReference>
<dbReference type="Pfam" id="PF01266">
    <property type="entry name" value="DAO"/>
    <property type="match status" value="1"/>
</dbReference>
<evidence type="ECO:0000313" key="12">
    <source>
        <dbReference type="Proteomes" id="UP001595967"/>
    </source>
</evidence>
<keyword evidence="12" id="KW-1185">Reference proteome</keyword>
<dbReference type="SUPFAM" id="SSF51905">
    <property type="entry name" value="FAD/NAD(P)-binding domain"/>
    <property type="match status" value="1"/>
</dbReference>
<keyword evidence="4 11" id="KW-0808">Transferase</keyword>
<comment type="caution">
    <text evidence="11">The sequence shown here is derived from an EMBL/GenBank/DDBJ whole genome shotgun (WGS) entry which is preliminary data.</text>
</comment>
<keyword evidence="7" id="KW-0274">FAD</keyword>
<keyword evidence="2 11" id="KW-0489">Methyltransferase</keyword>
<evidence type="ECO:0000256" key="9">
    <source>
        <dbReference type="ARBA" id="ARBA00023268"/>
    </source>
</evidence>
<keyword evidence="3" id="KW-0285">Flavoprotein</keyword>
<dbReference type="Gene3D" id="3.40.50.150">
    <property type="entry name" value="Vaccinia Virus protein VP39"/>
    <property type="match status" value="1"/>
</dbReference>
<dbReference type="InterPro" id="IPR017610">
    <property type="entry name" value="tRNA_S-uridine_synth_MnmC_C"/>
</dbReference>
<dbReference type="GO" id="GO:0004808">
    <property type="term" value="F:tRNA (5-methylaminomethyl-2-thiouridylate)(34)-methyltransferase activity"/>
    <property type="evidence" value="ECO:0007669"/>
    <property type="project" value="UniProtKB-EC"/>
</dbReference>
<evidence type="ECO:0000259" key="10">
    <source>
        <dbReference type="Pfam" id="PF01266"/>
    </source>
</evidence>
<dbReference type="InterPro" id="IPR006076">
    <property type="entry name" value="FAD-dep_OxRdtase"/>
</dbReference>
<accession>A0ABV9GTR8</accession>
<feature type="domain" description="FAD dependent oxidoreductase" evidence="10">
    <location>
        <begin position="196"/>
        <end position="543"/>
    </location>
</feature>
<protein>
    <submittedName>
        <fullName evidence="11">FAD-dependent 5-carboxymethylaminomethyl-2-thiouridine(34) oxidoreductase MnmC</fullName>
        <ecNumber evidence="11">2.1.1.61</ecNumber>
    </submittedName>
</protein>
<dbReference type="InterPro" id="IPR029063">
    <property type="entry name" value="SAM-dependent_MTases_sf"/>
</dbReference>
<proteinExistence type="predicted"/>
<evidence type="ECO:0000313" key="11">
    <source>
        <dbReference type="EMBL" id="MFC4621437.1"/>
    </source>
</evidence>
<keyword evidence="1" id="KW-0963">Cytoplasm</keyword>
<reference evidence="12" key="1">
    <citation type="journal article" date="2019" name="Int. J. Syst. Evol. Microbiol.">
        <title>The Global Catalogue of Microorganisms (GCM) 10K type strain sequencing project: providing services to taxonomists for standard genome sequencing and annotation.</title>
        <authorList>
            <consortium name="The Broad Institute Genomics Platform"/>
            <consortium name="The Broad Institute Genome Sequencing Center for Infectious Disease"/>
            <person name="Wu L."/>
            <person name="Ma J."/>
        </authorList>
    </citation>
    <scope>NUCLEOTIDE SEQUENCE [LARGE SCALE GENOMIC DNA]</scope>
    <source>
        <strain evidence="12">JCM 11650</strain>
    </source>
</reference>
<dbReference type="PANTHER" id="PTHR13847">
    <property type="entry name" value="SARCOSINE DEHYDROGENASE-RELATED"/>
    <property type="match status" value="1"/>
</dbReference>
<evidence type="ECO:0000256" key="4">
    <source>
        <dbReference type="ARBA" id="ARBA00022679"/>
    </source>
</evidence>
<gene>
    <name evidence="11" type="primary">mnmC</name>
    <name evidence="11" type="ORF">ACFO3A_04335</name>
</gene>
<sequence>MSRPLPDWLAPLPRAWAQHSGWRVLDVSGDAQALLAVSHAWLAQPQQRPQPLHYVLVLPDAQPLLACAPAPWQAQLNGLLPGVQRIVLEDGALQLTLWLGDPNTLLRKQGMVADTIVLGSNARPWLEPHALKPLLRHCQRGTEWLAPQNADLANLAGLLQRSGCAIVHANGHLHAHFDPPWPLRKPTAQPTRPGTAVVLGAGLAGSSAAWSLAQRGWQVTVLGSGAAPADGASGLPAGLFCPHTSPDDCPLSRLSRAGLHALLPRLAQCCTPGQDWELSGVLEHDSLEPRHLAWADGPGLAWSQTAPATQCAAAGLPANAPALWHRRAGWLRPAALVTAQLQHPNIRFIGHTQVARLQPTDGGWQALDGHHHTVAQADIAVIAAGPASARFLPAHWRLQTLRGQVTWGRCTADNAAALPPCPVNGSGNLVPRVPDADGPFWVMGSTFERDVTALPVSPADQAAAHAHNLGKLAQLLPASAAQLAPAFTPGNPACLPTWGRVRLASHDRLPIVGPVPNSPGLFALTALGARGITLSTLCGELLAGQLHAEPLPLDAQLAQHLHTGRMQ</sequence>
<dbReference type="Gene3D" id="3.50.50.60">
    <property type="entry name" value="FAD/NAD(P)-binding domain"/>
    <property type="match status" value="1"/>
</dbReference>
<keyword evidence="5" id="KW-0949">S-adenosyl-L-methionine</keyword>
<evidence type="ECO:0000256" key="5">
    <source>
        <dbReference type="ARBA" id="ARBA00022691"/>
    </source>
</evidence>
<organism evidence="11 12">
    <name type="scientific">Comamonas nitrativorans</name>
    <dbReference type="NCBI Taxonomy" id="108437"/>
    <lineage>
        <taxon>Bacteria</taxon>
        <taxon>Pseudomonadati</taxon>
        <taxon>Pseudomonadota</taxon>
        <taxon>Betaproteobacteria</taxon>
        <taxon>Burkholderiales</taxon>
        <taxon>Comamonadaceae</taxon>
        <taxon>Comamonas</taxon>
    </lineage>
</organism>
<evidence type="ECO:0000256" key="8">
    <source>
        <dbReference type="ARBA" id="ARBA00023002"/>
    </source>
</evidence>
<evidence type="ECO:0000256" key="6">
    <source>
        <dbReference type="ARBA" id="ARBA00022694"/>
    </source>
</evidence>
<keyword evidence="9" id="KW-0511">Multifunctional enzyme</keyword>
<evidence type="ECO:0000256" key="7">
    <source>
        <dbReference type="ARBA" id="ARBA00022827"/>
    </source>
</evidence>
<dbReference type="PANTHER" id="PTHR13847:SF283">
    <property type="entry name" value="TRNA 5-METHYLAMINOMETHYL-2-THIOURIDINE BIOSYNTHESIS BIFUNCTIONAL PROTEIN MNMC"/>
    <property type="match status" value="1"/>
</dbReference>